<dbReference type="EMBL" id="CAKOGP040000447">
    <property type="protein sequence ID" value="CAJ1935299.1"/>
    <property type="molecule type" value="Genomic_DNA"/>
</dbReference>
<reference evidence="3" key="1">
    <citation type="submission" date="2023-08" db="EMBL/GenBank/DDBJ databases">
        <authorList>
            <person name="Audoor S."/>
            <person name="Bilcke G."/>
        </authorList>
    </citation>
    <scope>NUCLEOTIDE SEQUENCE</scope>
</reference>
<gene>
    <name evidence="1" type="ORF">CYCCA115_LOCUS4634</name>
    <name evidence="2" type="ORF">CYCCA115_LOCUS4635</name>
    <name evidence="3" type="ORF">CYCCA115_LOCUS4636</name>
    <name evidence="4" type="ORF">CYCCA115_LOCUS4637</name>
</gene>
<name>A0AAD2FEP9_9STRA</name>
<evidence type="ECO:0000313" key="4">
    <source>
        <dbReference type="EMBL" id="CAJ1935302.1"/>
    </source>
</evidence>
<dbReference type="AlphaFoldDB" id="A0AAD2FEP9"/>
<evidence type="ECO:0000313" key="3">
    <source>
        <dbReference type="EMBL" id="CAJ1935301.1"/>
    </source>
</evidence>
<protein>
    <submittedName>
        <fullName evidence="3">Uncharacterized protein</fullName>
    </submittedName>
</protein>
<comment type="caution">
    <text evidence="3">The sequence shown here is derived from an EMBL/GenBank/DDBJ whole genome shotgun (WGS) entry which is preliminary data.</text>
</comment>
<dbReference type="EMBL" id="CAKOGP040000447">
    <property type="protein sequence ID" value="CAJ1935302.1"/>
    <property type="molecule type" value="Genomic_DNA"/>
</dbReference>
<accession>A0AAD2FEP9</accession>
<sequence>MLNIYVYEFVVHLFCMRKIGDKFPSNKLTNIKWLQSSGGTLVKLEFDFCRPSIGLNIVEEAINQSETTLVFEGQFEARGVASAVLVAGLALIGVCKGGGVLQQESV</sequence>
<evidence type="ECO:0000313" key="2">
    <source>
        <dbReference type="EMBL" id="CAJ1935300.1"/>
    </source>
</evidence>
<dbReference type="Proteomes" id="UP001295423">
    <property type="component" value="Unassembled WGS sequence"/>
</dbReference>
<organism evidence="3 5">
    <name type="scientific">Cylindrotheca closterium</name>
    <dbReference type="NCBI Taxonomy" id="2856"/>
    <lineage>
        <taxon>Eukaryota</taxon>
        <taxon>Sar</taxon>
        <taxon>Stramenopiles</taxon>
        <taxon>Ochrophyta</taxon>
        <taxon>Bacillariophyta</taxon>
        <taxon>Bacillariophyceae</taxon>
        <taxon>Bacillariophycidae</taxon>
        <taxon>Bacillariales</taxon>
        <taxon>Bacillariaceae</taxon>
        <taxon>Cylindrotheca</taxon>
    </lineage>
</organism>
<keyword evidence="5" id="KW-1185">Reference proteome</keyword>
<evidence type="ECO:0000313" key="1">
    <source>
        <dbReference type="EMBL" id="CAJ1935299.1"/>
    </source>
</evidence>
<proteinExistence type="predicted"/>
<dbReference type="EMBL" id="CAKOGP040000447">
    <property type="protein sequence ID" value="CAJ1935300.1"/>
    <property type="molecule type" value="Genomic_DNA"/>
</dbReference>
<dbReference type="EMBL" id="CAKOGP040000447">
    <property type="protein sequence ID" value="CAJ1935301.1"/>
    <property type="molecule type" value="Genomic_DNA"/>
</dbReference>
<evidence type="ECO:0000313" key="5">
    <source>
        <dbReference type="Proteomes" id="UP001295423"/>
    </source>
</evidence>